<feature type="transmembrane region" description="Helical" evidence="1">
    <location>
        <begin position="214"/>
        <end position="233"/>
    </location>
</feature>
<dbReference type="InterPro" id="IPR019172">
    <property type="entry name" value="Osteopetrosis-assoc_TM_1"/>
</dbReference>
<keyword evidence="4" id="KW-1185">Reference proteome</keyword>
<dbReference type="Pfam" id="PF09777">
    <property type="entry name" value="OSTMP1"/>
    <property type="match status" value="1"/>
</dbReference>
<dbReference type="PANTHER" id="PTHR15644:SF2">
    <property type="entry name" value="OSTEOPETROSIS-ASSOCIATED TRANSMEMBRANE PROTEIN 1"/>
    <property type="match status" value="1"/>
</dbReference>
<dbReference type="OMA" id="RTHEFRN"/>
<evidence type="ECO:0000313" key="4">
    <source>
        <dbReference type="Proteomes" id="UP000014500"/>
    </source>
</evidence>
<dbReference type="EMBL" id="JH431785">
    <property type="status" value="NOT_ANNOTATED_CDS"/>
    <property type="molecule type" value="Genomic_DNA"/>
</dbReference>
<proteinExistence type="predicted"/>
<dbReference type="Proteomes" id="UP000014500">
    <property type="component" value="Unassembled WGS sequence"/>
</dbReference>
<evidence type="ECO:0000256" key="1">
    <source>
        <dbReference type="SAM" id="Phobius"/>
    </source>
</evidence>
<feature type="signal peptide" evidence="2">
    <location>
        <begin position="1"/>
        <end position="18"/>
    </location>
</feature>
<evidence type="ECO:0000256" key="2">
    <source>
        <dbReference type="SAM" id="SignalP"/>
    </source>
</evidence>
<accession>T1J1G9</accession>
<keyword evidence="1" id="KW-0812">Transmembrane</keyword>
<reference evidence="4" key="1">
    <citation type="submission" date="2011-05" db="EMBL/GenBank/DDBJ databases">
        <authorList>
            <person name="Richards S.R."/>
            <person name="Qu J."/>
            <person name="Jiang H."/>
            <person name="Jhangiani S.N."/>
            <person name="Agravi P."/>
            <person name="Goodspeed R."/>
            <person name="Gross S."/>
            <person name="Mandapat C."/>
            <person name="Jackson L."/>
            <person name="Mathew T."/>
            <person name="Pu L."/>
            <person name="Thornton R."/>
            <person name="Saada N."/>
            <person name="Wilczek-Boney K.B."/>
            <person name="Lee S."/>
            <person name="Kovar C."/>
            <person name="Wu Y."/>
            <person name="Scherer S.E."/>
            <person name="Worley K.C."/>
            <person name="Muzny D.M."/>
            <person name="Gibbs R."/>
        </authorList>
    </citation>
    <scope>NUCLEOTIDE SEQUENCE</scope>
    <source>
        <strain evidence="4">Brora</strain>
    </source>
</reference>
<keyword evidence="1" id="KW-0472">Membrane</keyword>
<reference evidence="3" key="2">
    <citation type="submission" date="2015-02" db="UniProtKB">
        <authorList>
            <consortium name="EnsemblMetazoa"/>
        </authorList>
    </citation>
    <scope>IDENTIFICATION</scope>
</reference>
<dbReference type="HOGENOM" id="CLU_1176734_0_0_1"/>
<dbReference type="PhylomeDB" id="T1J1G9"/>
<dbReference type="eggNOG" id="KOG4617">
    <property type="taxonomic scope" value="Eukaryota"/>
</dbReference>
<keyword evidence="1" id="KW-1133">Transmembrane helix</keyword>
<organism evidence="3 4">
    <name type="scientific">Strigamia maritima</name>
    <name type="common">European centipede</name>
    <name type="synonym">Geophilus maritimus</name>
    <dbReference type="NCBI Taxonomy" id="126957"/>
    <lineage>
        <taxon>Eukaryota</taxon>
        <taxon>Metazoa</taxon>
        <taxon>Ecdysozoa</taxon>
        <taxon>Arthropoda</taxon>
        <taxon>Myriapoda</taxon>
        <taxon>Chilopoda</taxon>
        <taxon>Pleurostigmophora</taxon>
        <taxon>Geophilomorpha</taxon>
        <taxon>Linotaeniidae</taxon>
        <taxon>Strigamia</taxon>
    </lineage>
</organism>
<dbReference type="EnsemblMetazoa" id="SMAR007388-RA">
    <property type="protein sequence ID" value="SMAR007388-PA"/>
    <property type="gene ID" value="SMAR007388"/>
</dbReference>
<evidence type="ECO:0008006" key="5">
    <source>
        <dbReference type="Google" id="ProtNLM"/>
    </source>
</evidence>
<evidence type="ECO:0000313" key="3">
    <source>
        <dbReference type="EnsemblMetazoa" id="SMAR007388-PA"/>
    </source>
</evidence>
<feature type="chain" id="PRO_5004590129" description="Osteopetrosis-associated transmembrane protein 1" evidence="2">
    <location>
        <begin position="19"/>
        <end position="249"/>
    </location>
</feature>
<name>T1J1G9_STRMM</name>
<keyword evidence="2" id="KW-0732">Signal</keyword>
<sequence>MLLKLIYLVLHCTTIALANYTDFFTYDLKYAEDERRLNSCHGLLETYSAASANFTGCLVLNAKPISVCRKCEQQRSNALQVYIIIQDECDDVLLNADRLQVIETVDANNEKLWSSANCQNCFNATSHELTTDCKEFFILINQTQECFLRYNVTAEESNKACEKCNGTYKKLKAHYKSLSEEYKLVNLCMDVIDAMNMTRKTWNEFKCSRIDNNVLVVFTVVAFLCFSPPVFYLSNWINSDDVKTRLAPR</sequence>
<dbReference type="PANTHER" id="PTHR15644">
    <property type="entry name" value="OSTEOPETROSIS ASSOCIATED TRANSMEMBRANE PROTEIN 1"/>
    <property type="match status" value="1"/>
</dbReference>
<dbReference type="GO" id="GO:0005829">
    <property type="term" value="C:cytosol"/>
    <property type="evidence" value="ECO:0007669"/>
    <property type="project" value="TreeGrafter"/>
</dbReference>
<dbReference type="AlphaFoldDB" id="T1J1G9"/>
<protein>
    <recommendedName>
        <fullName evidence="5">Osteopetrosis-associated transmembrane protein 1</fullName>
    </recommendedName>
</protein>
<dbReference type="STRING" id="126957.T1J1G9"/>